<organism evidence="1">
    <name type="scientific">Anopheles darlingi</name>
    <name type="common">Mosquito</name>
    <dbReference type="NCBI Taxonomy" id="43151"/>
    <lineage>
        <taxon>Eukaryota</taxon>
        <taxon>Metazoa</taxon>
        <taxon>Ecdysozoa</taxon>
        <taxon>Arthropoda</taxon>
        <taxon>Hexapoda</taxon>
        <taxon>Insecta</taxon>
        <taxon>Pterygota</taxon>
        <taxon>Neoptera</taxon>
        <taxon>Endopterygota</taxon>
        <taxon>Diptera</taxon>
        <taxon>Nematocera</taxon>
        <taxon>Culicoidea</taxon>
        <taxon>Culicidae</taxon>
        <taxon>Anophelinae</taxon>
        <taxon>Anopheles</taxon>
    </lineage>
</organism>
<sequence>MSSFTLVYCWLSSWMIFLSSTMRSWVSLRRMDSPGVSTAATPSRSDAVLFLRFGVSTFSSSLPYCAAQDFCANQSLGRSAPHSIFSDRLTDIQF</sequence>
<name>A0A2M4DQ36_ANODA</name>
<dbReference type="AlphaFoldDB" id="A0A2M4DQ36"/>
<proteinExistence type="predicted"/>
<protein>
    <submittedName>
        <fullName evidence="1">Putative secreted protein</fullName>
    </submittedName>
</protein>
<accession>A0A2M4DQ36</accession>
<evidence type="ECO:0000313" key="1">
    <source>
        <dbReference type="EMBL" id="MBW79631.1"/>
    </source>
</evidence>
<dbReference type="EMBL" id="GGFL01015453">
    <property type="protein sequence ID" value="MBW79631.1"/>
    <property type="molecule type" value="Transcribed_RNA"/>
</dbReference>
<reference evidence="1" key="1">
    <citation type="submission" date="2018-01" db="EMBL/GenBank/DDBJ databases">
        <title>An insight into the sialome of Amazonian anophelines.</title>
        <authorList>
            <person name="Ribeiro J.M."/>
            <person name="Scarpassa V."/>
            <person name="Calvo E."/>
        </authorList>
    </citation>
    <scope>NUCLEOTIDE SEQUENCE</scope>
</reference>